<keyword evidence="2 3" id="KW-0802">TPR repeat</keyword>
<feature type="coiled-coil region" evidence="4">
    <location>
        <begin position="2321"/>
        <end position="2348"/>
    </location>
</feature>
<evidence type="ECO:0000256" key="2">
    <source>
        <dbReference type="ARBA" id="ARBA00022803"/>
    </source>
</evidence>
<feature type="repeat" description="TPR" evidence="3">
    <location>
        <begin position="3098"/>
        <end position="3131"/>
    </location>
</feature>
<accession>A0AAU9WXL1</accession>
<dbReference type="PANTHER" id="PTHR45641">
    <property type="entry name" value="TETRATRICOPEPTIDE REPEAT PROTEIN (AFU_ORTHOLOGUE AFUA_6G03870)"/>
    <property type="match status" value="1"/>
</dbReference>
<dbReference type="InterPro" id="IPR019734">
    <property type="entry name" value="TPR_rpt"/>
</dbReference>
<evidence type="ECO:0000313" key="6">
    <source>
        <dbReference type="EMBL" id="CAH3129522.1"/>
    </source>
</evidence>
<evidence type="ECO:0000256" key="3">
    <source>
        <dbReference type="PROSITE-ProRule" id="PRU00339"/>
    </source>
</evidence>
<dbReference type="Gene3D" id="3.40.50.300">
    <property type="entry name" value="P-loop containing nucleotide triphosphate hydrolases"/>
    <property type="match status" value="2"/>
</dbReference>
<feature type="repeat" description="TPR" evidence="3">
    <location>
        <begin position="1214"/>
        <end position="1247"/>
    </location>
</feature>
<dbReference type="SMART" id="SM00382">
    <property type="entry name" value="AAA"/>
    <property type="match status" value="2"/>
</dbReference>
<sequence length="3589" mass="403752">MALQPFTNEQLNYFKFASIVLNEFAFALRQTFKSMWDNIFGHRPGYQPWDNSMVVRNLFLAEEGGKTKVPTHISYEEWDCTALFQATIYARSFATPASKGHYKTLSEMYVKHHKVPPGKFHPSVVSPSGNTAETFALAIDQLRLLRNSLCHADRSEIDKPTFDQYVKLAKEAFKALGIITDPIDAIGGLTESDFPTKEVRKLEESLRQETRSYIECLEELRSGVECLEEVKSGVDKLIAQGNAIKEKVDDLALLKGEIDDLKLNMDEDQTDSKPFLPPSNLPSRVPHFTGRQRECEDIRRHLTSKSTRIVSIWGSPGFGKTSVATEVGHQLQTGGLPVYFFSMRRLLSKADLTMQLLSFFKRHSTKDQMPQRMSLEDELSLFLSNISGEFVIILDNADDLLESGTPNVKDDFINLLKVILCQFKNLTFLLTTRQSLQFMDMNFQGHQALRIEPLHKSFSETLVGGLLPKATASDCSNIAKLCGFVPLAMKLFCSSIAEDNAQPTQFLVSFKESIEDNLLELLDDSDYPSDLRLKFLLESSFQRLSLSDKEALVSLSVLSGDFNHSVAAAVMGVKTTLEAKKILHRLRKKSFLDSSFKPESFSMHKLILSFVKKRGQDEMKETMLNSKARLSAFYVSLFEQLNQQFLTGQSMQAFIDFYEEKQNIIESLKESCSDPKTCDVAFGVLTKAEIFLDSLFWCEGKIMNKIYDHATKEAQAFGKSVFYSQLLVSLAFTELTWGIGGRSMTMLSKAEGLSLPVDDKRKILCYKGICQLVSGKIDDGAQNLQEALCLMSDSPEQRILSITALQILVTYFLFNKKKATSLEFYTKALHECRALGDTSLLIIPPVNNKELTMIEADMPEPDVITTEPLRLETICVVSKATEMFSDYVTKQAISRSVLWMSNQTKTQILPHSIGSWTFQRNINLTLKNVLNNPEEASKLCDTQITYHKKTLKQSGKEHPDIGQSYFSIGVTQHALGNFSSALQSEQRALDIRVKLFGEEHRDTAKSYFSIGVTLHALGNFSSALQSHQRALDIRVKLFGEEHPDTAESYFNLGVTQHALGNFSSALQSKQRALDIRVKLFGEEHRDTAKSYFSIGVTLHALGNFSSALQSHQRALDIRVKLFGEEHPDTAESYFNLGVTQHALGNFSSALQSKQRALDIRVKLFGEEHRDTARSYFSIGITQHALGNFSSALQSEQRPLDIRVKLFGEGHRDTAQSYFSIGVTQYDLGNFSSALQSKQRALDIRVKLFGEEHPDTAESYFNLGVTQYALGNFSSALQSHQRALDIRVKLFGEEHPDTAESYFNLGVTQHALGNFSSALQSKQRALDIRVKLFGEEHRDTARSYFSIGITQHALGNFSSALQSEQRALDIRVKLFGEGHRDTAQSYFSIGVTQYDLGNFSSALQSKQRALDIRVKLFGEEHPDTAESYFNLGVTQYALGNFSSALQSKQRALDIRVKLFGEEHPDTAESYFNLGVTQHALGNFSSALQSKQRALDIRVKLFGEEHPDTAESYFSIAVTQHALGNFSSSLQSLQRALDIRVKLFGEEHRDTAQSYFSIGVTQHDLGNFSSALQSKQRALDIRVKLFGEEHPDTAKSYSSIAVTQHVLGNLSSALQSEQRALDIRVKLFGEEHPDTAESYFSIGVIQHALGNFSSALQSDQRALDIRVKLFGEEHRDTAESYFSIGSQQRALDIRLSGEEHSHTADSYFNLGVTQHALGNFLSALQSDQRALDIRVKLFGEEHQDTAQSYFSIGVTQHAVGNISSAHQSKQRALDIRVKLFGEEHPDTAESYTNLGVTQHASGDILSALKYKQGALDIRVKLFGKEHQDTAQSYSSIVSLVKKKKKKKSSRLASIFRTRRSSSNKNLPYIMLKTRSPFIYASTSLDTNRNFERCLSIRCLAPQHIFLFFHLSLWRLCPLLRPTPSLDADILTTNQNIKKAEHTLVDWCLVNKTVQPCVRFCLHNMLFLISLVNAPEFRCCRVISLANQKLTFDEIISCTMIFRLEVSAMDEKEVIPALSRVLKSIAQGPCLFQKGNGAMLNDRFLSLMNVTSRNCSHFQRNECVFSRNEQQKLSPVLTPRMALQPFTNKQLNYFKFASVVVNEFATALRQTFKSMWDNRFGHRPGYQLWDNSTVVRNLFLAEEGGKSKVPTHISYEEWDCTALFQATIYARSFATPDSKGHYKTLSEMYVRHHKVPPGKFHPSVVSPSGNTVETFALAIDQLRLLRNFLCHADRSEIDKPTFDQYVKLAKEAFKALGIITDPIDATGGLTESDFPTKEVRKLEESLRQETRSYIECLEELRSGVECLEEVKSGVDKLIAQGNAIKEKVDDLALLKGEIDDLKLNMDEDQTDSKPFLPPSNLPSKVPHFTGRQRECEDISSHLTSKRSRIVSVWGSPGFGKTSVATEVGHRLQTGGLLVYFFSMRGLLSKADLTTQLLSFFRRLSTRDQIPQQMSIEEELFLFLRDISGEFVMILDNADELLESGAPNVKEDFINLLEVILSQFKNLTFLLTTRESLEFMNVHFEGHQAVRIGPLHESFSQTLVGGLLPKATASDCSKIAKICGFVPLAMKLLCSSITEDNAQPSQFLDTFKESIESSLFELLDNPDYPSYLRLKFLFESSFQRLSLSEKEALASLSVLSGDFNHSVAAAVMGVKATLEAKKILHRLRRKSFLDSSSKPESFSMHKLILSFARGRGQDEMKETMLNAKARLSAFYVSLFEKLNKQFLTGQSMQAFIDFYEERQNIIQSLMESCTDPKTCDVAFGVLTKAEIFLDSLFWCEGKIIDKIYDHATEKAQAFGKSVFYSQLLLSLAFTEVTWGIHGRSMTLLSKAEGFSLSVDDKRKLLCYKGICQLVSGKIDDGAENLQKALCMVSDSPEQRILTVFALQILVTYFLFKKKKATSLELYTTALHECRALGDTSLLVIPPVNNKELRIIEADMPKADVTTIQPLRLEMICVVSKATEMFYDYETKQAISKSVLRMSNEIDKQILPHFIGSWTFQRNVNSTLKNVLNNPEEATKLWDTWINYHKMTLKQSAKVNAGDKAKPNNHLDLNWHQEGLLRSYLDRGCAIHQMQNYPGAIHSFQLALDIAIGLFGEEHPDTAQSYFSLGETQHASSDFSSAVASFQRALKIRTKLFGKEHPDTAQSYFSLGVTQHAAGDFLSALQSKQCALDIRVKLLGEEHPDTAKSYLSLGKTQHASGDVLSAFKSKQRALDIRVKLFEKEHPEEAKSYFDLGVAQHASEDFLSALQSKKRALDIRVKLFGEEHSDTAQSYFSLGITQHALGDFLSAFQSKQRALDIRVKLFGEEHPDTAKSYFDLGVTQHASGDFLPALQSKQRALDIRVRLFGEEHPDTAKSYLDLGVTQHALDDFLSALKSKQRALDIRVKLFGEEHPDSAQSYFSLGVTQHALGDFLTALQSKQCALDIRVKLFGEEHPDTAKSYFDLGVTQHGLGHFLSALQSKQRALDIRVKLFGEEHPDTAEYYFSLGVTQFTSGDVLSALQSFQRALEIRIKLLAEEPNKAYYFTLEVTHHAPRDFLSALESKQRAIDIRDYSGKTLRHTSALRLSRRNTKCLGNFLSALQFDQRALTVLQFK</sequence>
<evidence type="ECO:0000256" key="1">
    <source>
        <dbReference type="ARBA" id="ARBA00022737"/>
    </source>
</evidence>
<keyword evidence="1" id="KW-0677">Repeat</keyword>
<feature type="repeat" description="TPR" evidence="3">
    <location>
        <begin position="1550"/>
        <end position="1583"/>
    </location>
</feature>
<dbReference type="InterPro" id="IPR003593">
    <property type="entry name" value="AAA+_ATPase"/>
</dbReference>
<dbReference type="Pfam" id="PF13401">
    <property type="entry name" value="AAA_22"/>
    <property type="match status" value="1"/>
</dbReference>
<protein>
    <recommendedName>
        <fullName evidence="5">AAA+ ATPase domain-containing protein</fullName>
    </recommendedName>
</protein>
<feature type="domain" description="AAA+ ATPase" evidence="5">
    <location>
        <begin position="2383"/>
        <end position="2530"/>
    </location>
</feature>
<dbReference type="EMBL" id="CALNXJ010000024">
    <property type="protein sequence ID" value="CAH3129522.1"/>
    <property type="molecule type" value="Genomic_DNA"/>
</dbReference>
<feature type="repeat" description="TPR" evidence="3">
    <location>
        <begin position="1382"/>
        <end position="1415"/>
    </location>
</feature>
<feature type="domain" description="AAA+ ATPase" evidence="5">
    <location>
        <begin position="306"/>
        <end position="453"/>
    </location>
</feature>
<dbReference type="GO" id="GO:0016887">
    <property type="term" value="F:ATP hydrolysis activity"/>
    <property type="evidence" value="ECO:0007669"/>
    <property type="project" value="InterPro"/>
</dbReference>
<feature type="repeat" description="TPR" evidence="3">
    <location>
        <begin position="1466"/>
        <end position="1499"/>
    </location>
</feature>
<feature type="repeat" description="TPR" evidence="3">
    <location>
        <begin position="1046"/>
        <end position="1079"/>
    </location>
</feature>
<dbReference type="Proteomes" id="UP001159428">
    <property type="component" value="Unassembled WGS sequence"/>
</dbReference>
<feature type="repeat" description="TPR" evidence="3">
    <location>
        <begin position="1004"/>
        <end position="1037"/>
    </location>
</feature>
<dbReference type="Pfam" id="PF13374">
    <property type="entry name" value="TPR_10"/>
    <property type="match status" value="4"/>
</dbReference>
<comment type="caution">
    <text evidence="6">The sequence shown here is derived from an EMBL/GenBank/DDBJ whole genome shotgun (WGS) entry which is preliminary data.</text>
</comment>
<keyword evidence="7" id="KW-1185">Reference proteome</keyword>
<feature type="repeat" description="TPR" evidence="3">
    <location>
        <begin position="1088"/>
        <end position="1121"/>
    </location>
</feature>
<dbReference type="SMART" id="SM00028">
    <property type="entry name" value="TPR"/>
    <property type="match status" value="33"/>
</dbReference>
<evidence type="ECO:0000259" key="5">
    <source>
        <dbReference type="SMART" id="SM00382"/>
    </source>
</evidence>
<feature type="repeat" description="TPR" evidence="3">
    <location>
        <begin position="1256"/>
        <end position="1289"/>
    </location>
</feature>
<name>A0AAU9WXL1_9CNID</name>
<dbReference type="InterPro" id="IPR027417">
    <property type="entry name" value="P-loop_NTPase"/>
</dbReference>
<feature type="repeat" description="TPR" evidence="3">
    <location>
        <begin position="1130"/>
        <end position="1163"/>
    </location>
</feature>
<proteinExistence type="predicted"/>
<dbReference type="CDD" id="cd00009">
    <property type="entry name" value="AAA"/>
    <property type="match status" value="1"/>
</dbReference>
<reference evidence="6 7" key="1">
    <citation type="submission" date="2022-05" db="EMBL/GenBank/DDBJ databases">
        <authorList>
            <consortium name="Genoscope - CEA"/>
            <person name="William W."/>
        </authorList>
    </citation>
    <scope>NUCLEOTIDE SEQUENCE [LARGE SCALE GENOMIC DNA]</scope>
</reference>
<evidence type="ECO:0000313" key="7">
    <source>
        <dbReference type="Proteomes" id="UP001159428"/>
    </source>
</evidence>
<gene>
    <name evidence="6" type="ORF">PMEA_00014003</name>
</gene>
<feature type="coiled-coil region" evidence="4">
    <location>
        <begin position="244"/>
        <end position="271"/>
    </location>
</feature>
<feature type="repeat" description="TPR" evidence="3">
    <location>
        <begin position="1634"/>
        <end position="1667"/>
    </location>
</feature>
<dbReference type="Gene3D" id="1.25.40.10">
    <property type="entry name" value="Tetratricopeptide repeat domain"/>
    <property type="match status" value="9"/>
</dbReference>
<feature type="repeat" description="TPR" evidence="3">
    <location>
        <begin position="1424"/>
        <end position="1457"/>
    </location>
</feature>
<dbReference type="PANTHER" id="PTHR45641:SF1">
    <property type="entry name" value="AAA+ ATPASE DOMAIN-CONTAINING PROTEIN"/>
    <property type="match status" value="1"/>
</dbReference>
<dbReference type="SUPFAM" id="SSF52540">
    <property type="entry name" value="P-loop containing nucleoside triphosphate hydrolases"/>
    <property type="match status" value="2"/>
</dbReference>
<dbReference type="SUPFAM" id="SSF81901">
    <property type="entry name" value="HCP-like"/>
    <property type="match status" value="1"/>
</dbReference>
<dbReference type="InterPro" id="IPR049945">
    <property type="entry name" value="AAA_22"/>
</dbReference>
<dbReference type="InterPro" id="IPR011990">
    <property type="entry name" value="TPR-like_helical_dom_sf"/>
</dbReference>
<feature type="repeat" description="TPR" evidence="3">
    <location>
        <begin position="1298"/>
        <end position="1331"/>
    </location>
</feature>
<keyword evidence="4" id="KW-0175">Coiled coil</keyword>
<evidence type="ECO:0000256" key="4">
    <source>
        <dbReference type="SAM" id="Coils"/>
    </source>
</evidence>
<dbReference type="Pfam" id="PF13424">
    <property type="entry name" value="TPR_12"/>
    <property type="match status" value="11"/>
</dbReference>
<dbReference type="PROSITE" id="PS50005">
    <property type="entry name" value="TPR"/>
    <property type="match status" value="14"/>
</dbReference>
<dbReference type="SUPFAM" id="SSF48452">
    <property type="entry name" value="TPR-like"/>
    <property type="match status" value="7"/>
</dbReference>
<organism evidence="6 7">
    <name type="scientific">Pocillopora meandrina</name>
    <dbReference type="NCBI Taxonomy" id="46732"/>
    <lineage>
        <taxon>Eukaryota</taxon>
        <taxon>Metazoa</taxon>
        <taxon>Cnidaria</taxon>
        <taxon>Anthozoa</taxon>
        <taxon>Hexacorallia</taxon>
        <taxon>Scleractinia</taxon>
        <taxon>Astrocoeniina</taxon>
        <taxon>Pocilloporidae</taxon>
        <taxon>Pocillopora</taxon>
    </lineage>
</organism>
<feature type="repeat" description="TPR" evidence="3">
    <location>
        <begin position="3476"/>
        <end position="3509"/>
    </location>
</feature>